<dbReference type="PROSITE" id="PS00134">
    <property type="entry name" value="TRYPSIN_HIS"/>
    <property type="match status" value="1"/>
</dbReference>
<feature type="compositionally biased region" description="Polar residues" evidence="5">
    <location>
        <begin position="503"/>
        <end position="516"/>
    </location>
</feature>
<feature type="region of interest" description="Disordered" evidence="5">
    <location>
        <begin position="349"/>
        <end position="516"/>
    </location>
</feature>
<evidence type="ECO:0000256" key="2">
    <source>
        <dbReference type="ARBA" id="ARBA00023026"/>
    </source>
</evidence>
<proteinExistence type="inferred from homology"/>
<dbReference type="InterPro" id="IPR033116">
    <property type="entry name" value="TRYPSIN_SER"/>
</dbReference>
<keyword evidence="9" id="KW-1185">Reference proteome</keyword>
<dbReference type="InterPro" id="IPR001314">
    <property type="entry name" value="Peptidase_S1A"/>
</dbReference>
<dbReference type="GO" id="GO:0008236">
    <property type="term" value="F:serine-type peptidase activity"/>
    <property type="evidence" value="ECO:0007669"/>
    <property type="project" value="UniProtKB-KW"/>
</dbReference>
<feature type="domain" description="Peptidase S1" evidence="7">
    <location>
        <begin position="77"/>
        <end position="330"/>
    </location>
</feature>
<dbReference type="PRINTS" id="PR00722">
    <property type="entry name" value="CHYMOTRYPSIN"/>
</dbReference>
<organism evidence="8 9">
    <name type="scientific">Discostella pseudostelligera</name>
    <dbReference type="NCBI Taxonomy" id="259834"/>
    <lineage>
        <taxon>Eukaryota</taxon>
        <taxon>Sar</taxon>
        <taxon>Stramenopiles</taxon>
        <taxon>Ochrophyta</taxon>
        <taxon>Bacillariophyta</taxon>
        <taxon>Coscinodiscophyceae</taxon>
        <taxon>Thalassiosirophycidae</taxon>
        <taxon>Stephanodiscales</taxon>
        <taxon>Stephanodiscaceae</taxon>
        <taxon>Discostella</taxon>
    </lineage>
</organism>
<keyword evidence="4" id="KW-0378">Hydrolase</keyword>
<dbReference type="InterPro" id="IPR009003">
    <property type="entry name" value="Peptidase_S1_PA"/>
</dbReference>
<sequence>MAISALIIAMMVASVESDVAGVLSSSFFSIKKTSWVGGNNMMDDDVLVAASVTTDRVLHTEENKDMVLENQADPESIIGGTELDENVWKTSRRYLAALVGTNSDGLLLGHSCTATLISRRVVLTAGHCVSDKQEKFNVVNKAIMMNFYSYDNLDGSVKIQLCPNQGGGGDCLANSAYAVRHPQYKSLLNDFALIFLPEDTSTLDGISPVMLNSDKDVPMDGEDLEVFGWGRTSTNQTIAPPRVPNTVKLNYIPNENCKKKFNIDDSVLCANGDGTTSIYKGDSGGPIITMAGSIRQVGVSSFVGLGDPTKVPSGFARVSDGFSWIKDTICKEIPTDSIFCAAAVSSAPSSSPSSAPSSSPSSAPTSISTSAPTSIPTAAPTSIPTTLPSSKPSSAPTSIPTSAPTSIPTTLPSSKPSSAPTSIPTSLPSSKPSSAPTTIPTTLPSFKPSSTPTTAPSTSKPTLSSGPTSSAAPSPSTSVAGDPAVSTKSAKGAPTAAKASKSVIKQQSKSATATRN</sequence>
<dbReference type="AlphaFoldDB" id="A0ABD3MW02"/>
<evidence type="ECO:0000256" key="5">
    <source>
        <dbReference type="SAM" id="MobiDB-lite"/>
    </source>
</evidence>
<reference evidence="8 9" key="1">
    <citation type="submission" date="2024-10" db="EMBL/GenBank/DDBJ databases">
        <title>Updated reference genomes for cyclostephanoid diatoms.</title>
        <authorList>
            <person name="Roberts W.R."/>
            <person name="Alverson A.J."/>
        </authorList>
    </citation>
    <scope>NUCLEOTIDE SEQUENCE [LARGE SCALE GENOMIC DNA]</scope>
    <source>
        <strain evidence="8 9">AJA232-27</strain>
    </source>
</reference>
<evidence type="ECO:0000313" key="9">
    <source>
        <dbReference type="Proteomes" id="UP001530293"/>
    </source>
</evidence>
<dbReference type="SUPFAM" id="SSF50494">
    <property type="entry name" value="Trypsin-like serine proteases"/>
    <property type="match status" value="1"/>
</dbReference>
<dbReference type="PROSITE" id="PS00135">
    <property type="entry name" value="TRYPSIN_SER"/>
    <property type="match status" value="1"/>
</dbReference>
<dbReference type="PANTHER" id="PTHR24276">
    <property type="entry name" value="POLYSERASE-RELATED"/>
    <property type="match status" value="1"/>
</dbReference>
<keyword evidence="4" id="KW-0645">Protease</keyword>
<keyword evidence="4" id="KW-0720">Serine protease</keyword>
<dbReference type="EMBL" id="JALLBG020000071">
    <property type="protein sequence ID" value="KAL3767877.1"/>
    <property type="molecule type" value="Genomic_DNA"/>
</dbReference>
<dbReference type="InterPro" id="IPR050430">
    <property type="entry name" value="Peptidase_S1"/>
</dbReference>
<evidence type="ECO:0000259" key="7">
    <source>
        <dbReference type="PROSITE" id="PS50240"/>
    </source>
</evidence>
<dbReference type="InterPro" id="IPR018114">
    <property type="entry name" value="TRYPSIN_HIS"/>
</dbReference>
<dbReference type="Proteomes" id="UP001530293">
    <property type="component" value="Unassembled WGS sequence"/>
</dbReference>
<protein>
    <recommendedName>
        <fullName evidence="7">Peptidase S1 domain-containing protein</fullName>
    </recommendedName>
</protein>
<dbReference type="Gene3D" id="2.40.10.10">
    <property type="entry name" value="Trypsin-like serine proteases"/>
    <property type="match status" value="1"/>
</dbReference>
<dbReference type="PANTHER" id="PTHR24276:SF91">
    <property type="entry name" value="AT26814P-RELATED"/>
    <property type="match status" value="1"/>
</dbReference>
<feature type="chain" id="PRO_5044742179" description="Peptidase S1 domain-containing protein" evidence="6">
    <location>
        <begin position="18"/>
        <end position="516"/>
    </location>
</feature>
<evidence type="ECO:0000256" key="1">
    <source>
        <dbReference type="ARBA" id="ARBA00007664"/>
    </source>
</evidence>
<comment type="caution">
    <text evidence="8">The sequence shown here is derived from an EMBL/GenBank/DDBJ whole genome shotgun (WGS) entry which is preliminary data.</text>
</comment>
<dbReference type="GO" id="GO:0006508">
    <property type="term" value="P:proteolysis"/>
    <property type="evidence" value="ECO:0007669"/>
    <property type="project" value="UniProtKB-KW"/>
</dbReference>
<dbReference type="InterPro" id="IPR043504">
    <property type="entry name" value="Peptidase_S1_PA_chymotrypsin"/>
</dbReference>
<gene>
    <name evidence="8" type="ORF">ACHAWU_000550</name>
</gene>
<dbReference type="PROSITE" id="PS50240">
    <property type="entry name" value="TRYPSIN_DOM"/>
    <property type="match status" value="1"/>
</dbReference>
<keyword evidence="6" id="KW-0732">Signal</keyword>
<evidence type="ECO:0000256" key="3">
    <source>
        <dbReference type="ARBA" id="ARBA00023157"/>
    </source>
</evidence>
<name>A0ABD3MW02_9STRA</name>
<dbReference type="SMART" id="SM00020">
    <property type="entry name" value="Tryp_SPc"/>
    <property type="match status" value="1"/>
</dbReference>
<evidence type="ECO:0000313" key="8">
    <source>
        <dbReference type="EMBL" id="KAL3767877.1"/>
    </source>
</evidence>
<evidence type="ECO:0000256" key="4">
    <source>
        <dbReference type="RuleBase" id="RU363034"/>
    </source>
</evidence>
<accession>A0ABD3MW02</accession>
<keyword evidence="3" id="KW-1015">Disulfide bond</keyword>
<keyword evidence="2" id="KW-0843">Virulence</keyword>
<feature type="signal peptide" evidence="6">
    <location>
        <begin position="1"/>
        <end position="17"/>
    </location>
</feature>
<feature type="compositionally biased region" description="Low complexity" evidence="5">
    <location>
        <begin position="349"/>
        <end position="480"/>
    </location>
</feature>
<evidence type="ECO:0000256" key="6">
    <source>
        <dbReference type="SAM" id="SignalP"/>
    </source>
</evidence>
<dbReference type="InterPro" id="IPR001254">
    <property type="entry name" value="Trypsin_dom"/>
</dbReference>
<comment type="similarity">
    <text evidence="1">Belongs to the peptidase S1 family.</text>
</comment>
<dbReference type="Pfam" id="PF00089">
    <property type="entry name" value="Trypsin"/>
    <property type="match status" value="1"/>
</dbReference>